<dbReference type="SUPFAM" id="SSF103506">
    <property type="entry name" value="Mitochondrial carrier"/>
    <property type="match status" value="1"/>
</dbReference>
<feature type="repeat" description="Solcar" evidence="6">
    <location>
        <begin position="270"/>
        <end position="360"/>
    </location>
</feature>
<dbReference type="EMBL" id="RRYP01003253">
    <property type="protein sequence ID" value="TNV83979.1"/>
    <property type="molecule type" value="Genomic_DNA"/>
</dbReference>
<dbReference type="Gene3D" id="1.50.40.10">
    <property type="entry name" value="Mitochondrial carrier domain"/>
    <property type="match status" value="2"/>
</dbReference>
<proteinExistence type="inferred from homology"/>
<keyword evidence="2 7" id="KW-0813">Transport</keyword>
<comment type="subcellular location">
    <subcellularLocation>
        <location evidence="1">Membrane</location>
        <topology evidence="1">Multi-pass membrane protein</topology>
    </subcellularLocation>
</comment>
<dbReference type="InterPro" id="IPR023395">
    <property type="entry name" value="MCP_dom_sf"/>
</dbReference>
<dbReference type="GO" id="GO:0015187">
    <property type="term" value="F:glycine transmembrane transporter activity"/>
    <property type="evidence" value="ECO:0007669"/>
    <property type="project" value="TreeGrafter"/>
</dbReference>
<organism evidence="8 9">
    <name type="scientific">Halteria grandinella</name>
    <dbReference type="NCBI Taxonomy" id="5974"/>
    <lineage>
        <taxon>Eukaryota</taxon>
        <taxon>Sar</taxon>
        <taxon>Alveolata</taxon>
        <taxon>Ciliophora</taxon>
        <taxon>Intramacronucleata</taxon>
        <taxon>Spirotrichea</taxon>
        <taxon>Stichotrichia</taxon>
        <taxon>Sporadotrichida</taxon>
        <taxon>Halteriidae</taxon>
        <taxon>Halteria</taxon>
    </lineage>
</organism>
<dbReference type="OrthoDB" id="409586at2759"/>
<evidence type="ECO:0008006" key="10">
    <source>
        <dbReference type="Google" id="ProtNLM"/>
    </source>
</evidence>
<dbReference type="AlphaFoldDB" id="A0A8J8P1A6"/>
<dbReference type="Pfam" id="PF00153">
    <property type="entry name" value="Mito_carr"/>
    <property type="match status" value="3"/>
</dbReference>
<evidence type="ECO:0000256" key="4">
    <source>
        <dbReference type="ARBA" id="ARBA00022737"/>
    </source>
</evidence>
<dbReference type="GO" id="GO:1904983">
    <property type="term" value="P:glycine import into mitochondrion"/>
    <property type="evidence" value="ECO:0007669"/>
    <property type="project" value="TreeGrafter"/>
</dbReference>
<dbReference type="PROSITE" id="PS50920">
    <property type="entry name" value="SOLCAR"/>
    <property type="match status" value="3"/>
</dbReference>
<evidence type="ECO:0000313" key="9">
    <source>
        <dbReference type="Proteomes" id="UP000785679"/>
    </source>
</evidence>
<accession>A0A8J8P1A6</accession>
<keyword evidence="3 6" id="KW-0812">Transmembrane</keyword>
<dbReference type="PRINTS" id="PR00926">
    <property type="entry name" value="MITOCARRIER"/>
</dbReference>
<keyword evidence="5 6" id="KW-0472">Membrane</keyword>
<dbReference type="GO" id="GO:0016020">
    <property type="term" value="C:membrane"/>
    <property type="evidence" value="ECO:0007669"/>
    <property type="project" value="UniProtKB-SubCell"/>
</dbReference>
<keyword evidence="4" id="KW-0677">Repeat</keyword>
<sequence length="369" mass="41791">MADHQQNIQNTYSALQITSTTPQQQLDINVPPPSQNSGTLSRFIDGAISGFVSGAILQPLQVIKTSMQVSPIEKPNADHHHQSKAFKKLMQHAKHKHYDLLSFKEATMLIYEREGMRGYFRGFFPSLLKSSFNSATYFSSLHYLRLALGRGTTLSDNWVNFWASAAARGIESTLANPLIVVKTRLEVLGFTEYTGLRDAFQKIYRNEGAAGFFTGLKISLIRDVPFSGLFYPIYEISKGFYQGLLLGGFNNDDVKLSNTTTSIERNRLYYLAGISMLSSMTANVVSCVVTHPLDIIRTRTFFQYYNKDQTQHYSGLFEAIRKIHEHDGMIGYFRGLTPRIMRKGLANIVSWALYEYLVDKRQTSGIRID</sequence>
<dbReference type="Proteomes" id="UP000785679">
    <property type="component" value="Unassembled WGS sequence"/>
</dbReference>
<reference evidence="8" key="1">
    <citation type="submission" date="2019-06" db="EMBL/GenBank/DDBJ databases">
        <authorList>
            <person name="Zheng W."/>
        </authorList>
    </citation>
    <scope>NUCLEOTIDE SEQUENCE</scope>
    <source>
        <strain evidence="8">QDHG01</strain>
    </source>
</reference>
<evidence type="ECO:0000256" key="6">
    <source>
        <dbReference type="PROSITE-ProRule" id="PRU00282"/>
    </source>
</evidence>
<name>A0A8J8P1A6_HALGN</name>
<evidence type="ECO:0000313" key="8">
    <source>
        <dbReference type="EMBL" id="TNV83979.1"/>
    </source>
</evidence>
<feature type="repeat" description="Solcar" evidence="6">
    <location>
        <begin position="37"/>
        <end position="147"/>
    </location>
</feature>
<comment type="similarity">
    <text evidence="7">Belongs to the mitochondrial carrier (TC 2.A.29) family.</text>
</comment>
<feature type="repeat" description="Solcar" evidence="6">
    <location>
        <begin position="155"/>
        <end position="240"/>
    </location>
</feature>
<dbReference type="GO" id="GO:0005739">
    <property type="term" value="C:mitochondrion"/>
    <property type="evidence" value="ECO:0007669"/>
    <property type="project" value="TreeGrafter"/>
</dbReference>
<evidence type="ECO:0000256" key="3">
    <source>
        <dbReference type="ARBA" id="ARBA00022692"/>
    </source>
</evidence>
<dbReference type="PANTHER" id="PTHR46181">
    <property type="entry name" value="MITOCHONDRIAL GLYCINE TRANSPORTER"/>
    <property type="match status" value="1"/>
</dbReference>
<dbReference type="InterPro" id="IPR002067">
    <property type="entry name" value="MCP"/>
</dbReference>
<evidence type="ECO:0000256" key="7">
    <source>
        <dbReference type="RuleBase" id="RU000488"/>
    </source>
</evidence>
<gene>
    <name evidence="8" type="ORF">FGO68_gene14789</name>
</gene>
<keyword evidence="9" id="KW-1185">Reference proteome</keyword>
<evidence type="ECO:0000256" key="1">
    <source>
        <dbReference type="ARBA" id="ARBA00004141"/>
    </source>
</evidence>
<comment type="caution">
    <text evidence="8">The sequence shown here is derived from an EMBL/GenBank/DDBJ whole genome shotgun (WGS) entry which is preliminary data.</text>
</comment>
<protein>
    <recommendedName>
        <fullName evidence="10">Mitochondrial carrier protein</fullName>
    </recommendedName>
</protein>
<dbReference type="InterPro" id="IPR018108">
    <property type="entry name" value="MCP_transmembrane"/>
</dbReference>
<evidence type="ECO:0000256" key="2">
    <source>
        <dbReference type="ARBA" id="ARBA00022448"/>
    </source>
</evidence>
<dbReference type="PANTHER" id="PTHR46181:SF3">
    <property type="entry name" value="MITOCHONDRIAL GLYCINE TRANSPORTER"/>
    <property type="match status" value="1"/>
</dbReference>
<evidence type="ECO:0000256" key="5">
    <source>
        <dbReference type="ARBA" id="ARBA00023136"/>
    </source>
</evidence>